<protein>
    <recommendedName>
        <fullName evidence="4">Secreted protein</fullName>
    </recommendedName>
</protein>
<dbReference type="Proteomes" id="UP000237830">
    <property type="component" value="Chromosome"/>
</dbReference>
<feature type="signal peptide" evidence="1">
    <location>
        <begin position="1"/>
        <end position="21"/>
    </location>
</feature>
<dbReference type="RefSeq" id="WP_104993953.1">
    <property type="nucleotide sequence ID" value="NZ_CP025494.1"/>
</dbReference>
<evidence type="ECO:0000256" key="1">
    <source>
        <dbReference type="SAM" id="SignalP"/>
    </source>
</evidence>
<organism evidence="2 3">
    <name type="scientific">Pseudomonas palleroniana</name>
    <dbReference type="NCBI Taxonomy" id="191390"/>
    <lineage>
        <taxon>Bacteria</taxon>
        <taxon>Pseudomonadati</taxon>
        <taxon>Pseudomonadota</taxon>
        <taxon>Gammaproteobacteria</taxon>
        <taxon>Pseudomonadales</taxon>
        <taxon>Pseudomonadaceae</taxon>
        <taxon>Pseudomonas</taxon>
    </lineage>
</organism>
<proteinExistence type="predicted"/>
<accession>A0A2L1J6H9</accession>
<name>A0A2L1J6H9_9PSED</name>
<sequence length="164" mass="18727">MKMTLFFIGQLLMFSSQSVFGSESSLCKANETMIASCHLHEGKNRVVSLCASADSTLVFYRIGKEQSMELVNDFSKRRVLSRWVDKATYTTYFGFRLPPYSYVFGVPQQTYGAKAFLEAYKDDKEIMLRVCTENSFGETALRSEAIREVPDDLVRGNDFLFPPY</sequence>
<evidence type="ECO:0000313" key="3">
    <source>
        <dbReference type="Proteomes" id="UP000237830"/>
    </source>
</evidence>
<evidence type="ECO:0008006" key="4">
    <source>
        <dbReference type="Google" id="ProtNLM"/>
    </source>
</evidence>
<reference evidence="2 3" key="1">
    <citation type="submission" date="2017-12" db="EMBL/GenBank/DDBJ databases">
        <title>Genome sequence of Pseudomonas palleroniana MAB3.</title>
        <authorList>
            <person name="Nascimento F.X."/>
        </authorList>
    </citation>
    <scope>NUCLEOTIDE SEQUENCE [LARGE SCALE GENOMIC DNA]</scope>
    <source>
        <strain evidence="2 3">MAB3</strain>
    </source>
</reference>
<keyword evidence="1" id="KW-0732">Signal</keyword>
<feature type="chain" id="PRO_5014921238" description="Secreted protein" evidence="1">
    <location>
        <begin position="22"/>
        <end position="164"/>
    </location>
</feature>
<dbReference type="AlphaFoldDB" id="A0A2L1J6H9"/>
<dbReference type="EMBL" id="CP025494">
    <property type="protein sequence ID" value="AVE04114.1"/>
    <property type="molecule type" value="Genomic_DNA"/>
</dbReference>
<evidence type="ECO:0000313" key="2">
    <source>
        <dbReference type="EMBL" id="AVE04114.1"/>
    </source>
</evidence>
<gene>
    <name evidence="2" type="ORF">CYL20_06000</name>
</gene>